<evidence type="ECO:0000256" key="7">
    <source>
        <dbReference type="ARBA" id="ARBA00030003"/>
    </source>
</evidence>
<dbReference type="AlphaFoldDB" id="A0A0R2GSP5"/>
<evidence type="ECO:0000256" key="10">
    <source>
        <dbReference type="ARBA" id="ARBA00032877"/>
    </source>
</evidence>
<dbReference type="GO" id="GO:0006265">
    <property type="term" value="P:DNA topological change"/>
    <property type="evidence" value="ECO:0007669"/>
    <property type="project" value="InterPro"/>
</dbReference>
<evidence type="ECO:0000256" key="5">
    <source>
        <dbReference type="ARBA" id="ARBA00023125"/>
    </source>
</evidence>
<reference evidence="13 14" key="1">
    <citation type="journal article" date="2015" name="Genome Announc.">
        <title>Expanding the biotechnology potential of lactobacilli through comparative genomics of 213 strains and associated genera.</title>
        <authorList>
            <person name="Sun Z."/>
            <person name="Harris H.M."/>
            <person name="McCann A."/>
            <person name="Guo C."/>
            <person name="Argimon S."/>
            <person name="Zhang W."/>
            <person name="Yang X."/>
            <person name="Jeffery I.B."/>
            <person name="Cooney J.C."/>
            <person name="Kagawa T.F."/>
            <person name="Liu W."/>
            <person name="Song Y."/>
            <person name="Salvetti E."/>
            <person name="Wrobel A."/>
            <person name="Rasinkangas P."/>
            <person name="Parkhill J."/>
            <person name="Rea M.C."/>
            <person name="O'Sullivan O."/>
            <person name="Ritari J."/>
            <person name="Douillard F.P."/>
            <person name="Paul Ross R."/>
            <person name="Yang R."/>
            <person name="Briner A.E."/>
            <person name="Felis G.E."/>
            <person name="de Vos W.M."/>
            <person name="Barrangou R."/>
            <person name="Klaenhammer T.R."/>
            <person name="Caufield P.W."/>
            <person name="Cui Y."/>
            <person name="Zhang H."/>
            <person name="O'Toole P.W."/>
        </authorList>
    </citation>
    <scope>NUCLEOTIDE SEQUENCE [LARGE SCALE GENOMIC DNA]</scope>
    <source>
        <strain evidence="13 14">DSM 14792</strain>
    </source>
</reference>
<feature type="domain" description="Topo IA-type catalytic" evidence="12">
    <location>
        <begin position="160"/>
        <end position="626"/>
    </location>
</feature>
<dbReference type="InterPro" id="IPR003602">
    <property type="entry name" value="Topo_IA_DNA-bd_dom"/>
</dbReference>
<dbReference type="Pfam" id="PF01131">
    <property type="entry name" value="Topoisom_bac"/>
    <property type="match status" value="1"/>
</dbReference>
<organism evidence="13 14">
    <name type="scientific">Limosilactobacillus ingluviei</name>
    <dbReference type="NCBI Taxonomy" id="148604"/>
    <lineage>
        <taxon>Bacteria</taxon>
        <taxon>Bacillati</taxon>
        <taxon>Bacillota</taxon>
        <taxon>Bacilli</taxon>
        <taxon>Lactobacillales</taxon>
        <taxon>Lactobacillaceae</taxon>
        <taxon>Limosilactobacillus</taxon>
    </lineage>
</organism>
<dbReference type="InterPro" id="IPR013824">
    <property type="entry name" value="Topo_IA_cen_sub1"/>
</dbReference>
<dbReference type="Pfam" id="PF13342">
    <property type="entry name" value="Toprim_Crpt"/>
    <property type="match status" value="1"/>
</dbReference>
<evidence type="ECO:0000313" key="14">
    <source>
        <dbReference type="Proteomes" id="UP000051639"/>
    </source>
</evidence>
<protein>
    <recommendedName>
        <fullName evidence="3">DNA topoisomerase</fullName>
        <ecNumber evidence="3">5.6.2.1</ecNumber>
    </recommendedName>
    <alternativeName>
        <fullName evidence="10">Omega-protein</fullName>
    </alternativeName>
    <alternativeName>
        <fullName evidence="9">Relaxing enzyme</fullName>
    </alternativeName>
    <alternativeName>
        <fullName evidence="7">Swivelase</fullName>
    </alternativeName>
    <alternativeName>
        <fullName evidence="8">Untwisting enzyme</fullName>
    </alternativeName>
</protein>
<dbReference type="PROSITE" id="PS52039">
    <property type="entry name" value="TOPO_IA_2"/>
    <property type="match status" value="1"/>
</dbReference>
<dbReference type="InterPro" id="IPR013826">
    <property type="entry name" value="Topo_IA_cen_sub3"/>
</dbReference>
<keyword evidence="4" id="KW-0799">Topoisomerase</keyword>
<dbReference type="GO" id="GO:0006310">
    <property type="term" value="P:DNA recombination"/>
    <property type="evidence" value="ECO:0007669"/>
    <property type="project" value="TreeGrafter"/>
</dbReference>
<dbReference type="CDD" id="cd01028">
    <property type="entry name" value="TOPRIM_TopoIA"/>
    <property type="match status" value="1"/>
</dbReference>
<dbReference type="Gene3D" id="1.10.290.10">
    <property type="entry name" value="Topoisomerase I, domain 4"/>
    <property type="match status" value="1"/>
</dbReference>
<dbReference type="Gene3D" id="3.40.50.140">
    <property type="match status" value="1"/>
</dbReference>
<evidence type="ECO:0000313" key="13">
    <source>
        <dbReference type="EMBL" id="KRN43744.1"/>
    </source>
</evidence>
<dbReference type="PRINTS" id="PR00417">
    <property type="entry name" value="PRTPISMRASEI"/>
</dbReference>
<feature type="domain" description="Toprim" evidence="11">
    <location>
        <begin position="2"/>
        <end position="143"/>
    </location>
</feature>
<dbReference type="PANTHER" id="PTHR11390:SF21">
    <property type="entry name" value="DNA TOPOISOMERASE 3-ALPHA"/>
    <property type="match status" value="1"/>
</dbReference>
<proteinExistence type="inferred from homology"/>
<dbReference type="EMBL" id="JQBA01000036">
    <property type="protein sequence ID" value="KRN43744.1"/>
    <property type="molecule type" value="Genomic_DNA"/>
</dbReference>
<name>A0A0R2GSP5_9LACO</name>
<dbReference type="InterPro" id="IPR013497">
    <property type="entry name" value="Topo_IA_cen"/>
</dbReference>
<evidence type="ECO:0000256" key="6">
    <source>
        <dbReference type="ARBA" id="ARBA00023235"/>
    </source>
</evidence>
<dbReference type="Gene3D" id="1.10.460.10">
    <property type="entry name" value="Topoisomerase I, domain 2"/>
    <property type="match status" value="1"/>
</dbReference>
<evidence type="ECO:0000256" key="2">
    <source>
        <dbReference type="ARBA" id="ARBA00009446"/>
    </source>
</evidence>
<dbReference type="PATRIC" id="fig|148604.4.peg.1342"/>
<comment type="catalytic activity">
    <reaction evidence="1">
        <text>ATP-independent breakage of single-stranded DNA, followed by passage and rejoining.</text>
        <dbReference type="EC" id="5.6.2.1"/>
    </reaction>
</comment>
<keyword evidence="6 13" id="KW-0413">Isomerase</keyword>
<keyword evidence="5" id="KW-0238">DNA-binding</keyword>
<evidence type="ECO:0000256" key="9">
    <source>
        <dbReference type="ARBA" id="ARBA00032235"/>
    </source>
</evidence>
<dbReference type="GO" id="GO:0006281">
    <property type="term" value="P:DNA repair"/>
    <property type="evidence" value="ECO:0007669"/>
    <property type="project" value="TreeGrafter"/>
</dbReference>
<dbReference type="InterPro" id="IPR003601">
    <property type="entry name" value="Topo_IA_2"/>
</dbReference>
<dbReference type="OrthoDB" id="9803554at2"/>
<dbReference type="SUPFAM" id="SSF56712">
    <property type="entry name" value="Prokaryotic type I DNA topoisomerase"/>
    <property type="match status" value="1"/>
</dbReference>
<dbReference type="GO" id="GO:0003917">
    <property type="term" value="F:DNA topoisomerase type I (single strand cut, ATP-independent) activity"/>
    <property type="evidence" value="ECO:0007669"/>
    <property type="project" value="UniProtKB-EC"/>
</dbReference>
<dbReference type="SMART" id="SM00436">
    <property type="entry name" value="TOP1Bc"/>
    <property type="match status" value="1"/>
</dbReference>
<dbReference type="InterPro" id="IPR025589">
    <property type="entry name" value="Toprim_C_rpt"/>
</dbReference>
<evidence type="ECO:0000256" key="1">
    <source>
        <dbReference type="ARBA" id="ARBA00000213"/>
    </source>
</evidence>
<dbReference type="InterPro" id="IPR023405">
    <property type="entry name" value="Topo_IA_core_domain"/>
</dbReference>
<evidence type="ECO:0000256" key="3">
    <source>
        <dbReference type="ARBA" id="ARBA00012891"/>
    </source>
</evidence>
<comment type="similarity">
    <text evidence="2">Belongs to the type IA topoisomerase family.</text>
</comment>
<dbReference type="InterPro" id="IPR006171">
    <property type="entry name" value="TOPRIM_dom"/>
</dbReference>
<evidence type="ECO:0000256" key="8">
    <source>
        <dbReference type="ARBA" id="ARBA00031985"/>
    </source>
</evidence>
<dbReference type="RefSeq" id="WP_056994795.1">
    <property type="nucleotide sequence ID" value="NZ_JQBA01000036.1"/>
</dbReference>
<dbReference type="InterPro" id="IPR013825">
    <property type="entry name" value="Topo_IA_cen_sub2"/>
</dbReference>
<dbReference type="EC" id="5.6.2.1" evidence="3"/>
<dbReference type="Gene3D" id="2.70.20.10">
    <property type="entry name" value="Topoisomerase I, domain 3"/>
    <property type="match status" value="1"/>
</dbReference>
<evidence type="ECO:0000259" key="12">
    <source>
        <dbReference type="PROSITE" id="PS52039"/>
    </source>
</evidence>
<dbReference type="GO" id="GO:0043597">
    <property type="term" value="C:cytoplasmic replication fork"/>
    <property type="evidence" value="ECO:0007669"/>
    <property type="project" value="TreeGrafter"/>
</dbReference>
<dbReference type="GO" id="GO:0003677">
    <property type="term" value="F:DNA binding"/>
    <property type="evidence" value="ECO:0007669"/>
    <property type="project" value="UniProtKB-KW"/>
</dbReference>
<dbReference type="SMART" id="SM00437">
    <property type="entry name" value="TOP1Ac"/>
    <property type="match status" value="1"/>
</dbReference>
<evidence type="ECO:0000259" key="11">
    <source>
        <dbReference type="PROSITE" id="PS50880"/>
    </source>
</evidence>
<comment type="caution">
    <text evidence="13">The sequence shown here is derived from an EMBL/GenBank/DDBJ whole genome shotgun (WGS) entry which is preliminary data.</text>
</comment>
<sequence>MTTVVIAEKPDQARAYMDGLGIKYTGRAGGGKGATFLDQNTEVVSAAGHLIELCEPEKYDPVYKDRDRMDILPIIPGKFAYDIREEVKSKYFQIKNAIDHANRIIVATDKDNEGAAIAYNILLQARALKGYKQILRAYPSALNKEAVQRQFKHLEKIEPTWFQARAAIARSRSDWLIGMNFSRLYTHKLKVMGIKGNFAVGRAISTTLNLICQYNQEIEDFVEQPIYELVGKTIVNGQQIPLKSQVRIVGDGVNDPQAQFWERVKATGIQPGNAKYWGKVAKVEAKEMQKYPPVLMTKGDLYKEMARVAGWTQARSKKVMQLNYEQGYQTYPRTDSGKITPYMYDYLKRLFPTYLAAIGATEPYEMVEHAPEVLKRYFTSEASAGAHLAIIPTEKVMDSNVDVTDDQRLMYEVVVRKSLTLLLPPYRYVSNRLGVLVEQAKFMAQETQLLDQGWKKILLPSKKKRTSKAKQAKQSLAPGFNFTQYVKEGDVLPVKLGIDKGKTKPLPPLKSIQIYDKGGLMERAHKYVTDEKYAKILKEAKGIGTSATRDQAMQSLQDRGYVIVDNKDVITVTAAGWLMNWLLRDSQVNDPILTAKWEEEYTRIEKGTVTSAELINATAQLIYNEFAAVEAKWNVDEISNYYEQRKQAYEQATSAGKCPICGGEMLYHQDRRHKGKYDNYECNNDACKYRIYANYAGKHLSQKTIAELLAKGKTKVLRGFVTKDGKKYNGHLKLRNDPANNTMKLQVERVP</sequence>
<accession>A0A0R2GSP5</accession>
<dbReference type="PANTHER" id="PTHR11390">
    <property type="entry name" value="PROKARYOTIC DNA TOPOISOMERASE"/>
    <property type="match status" value="1"/>
</dbReference>
<evidence type="ECO:0000256" key="4">
    <source>
        <dbReference type="ARBA" id="ARBA00023029"/>
    </source>
</evidence>
<gene>
    <name evidence="13" type="ORF">IV41_GL001308</name>
</gene>
<dbReference type="PROSITE" id="PS50880">
    <property type="entry name" value="TOPRIM"/>
    <property type="match status" value="1"/>
</dbReference>
<dbReference type="Pfam" id="PF01751">
    <property type="entry name" value="Toprim"/>
    <property type="match status" value="1"/>
</dbReference>
<dbReference type="InterPro" id="IPR000380">
    <property type="entry name" value="Topo_IA"/>
</dbReference>
<dbReference type="SMART" id="SM00493">
    <property type="entry name" value="TOPRIM"/>
    <property type="match status" value="1"/>
</dbReference>
<dbReference type="Proteomes" id="UP000051639">
    <property type="component" value="Unassembled WGS sequence"/>
</dbReference>
<keyword evidence="14" id="KW-1185">Reference proteome</keyword>